<name>A0A1H2PND6_9BURK</name>
<dbReference type="Pfam" id="PF22029">
    <property type="entry name" value="PhyR_sigma2"/>
    <property type="match status" value="1"/>
</dbReference>
<keyword evidence="2" id="KW-0805">Transcription regulation</keyword>
<organism evidence="7 8">
    <name type="scientific">Chitinasiproducens palmae</name>
    <dbReference type="NCBI Taxonomy" id="1770053"/>
    <lineage>
        <taxon>Bacteria</taxon>
        <taxon>Pseudomonadati</taxon>
        <taxon>Pseudomonadota</taxon>
        <taxon>Betaproteobacteria</taxon>
        <taxon>Burkholderiales</taxon>
        <taxon>Burkholderiaceae</taxon>
        <taxon>Chitinasiproducens</taxon>
    </lineage>
</organism>
<evidence type="ECO:0000256" key="3">
    <source>
        <dbReference type="ARBA" id="ARBA00023082"/>
    </source>
</evidence>
<dbReference type="InterPro" id="IPR014284">
    <property type="entry name" value="RNA_pol_sigma-70_dom"/>
</dbReference>
<dbReference type="InterPro" id="IPR039425">
    <property type="entry name" value="RNA_pol_sigma-70-like"/>
</dbReference>
<dbReference type="GO" id="GO:0003677">
    <property type="term" value="F:DNA binding"/>
    <property type="evidence" value="ECO:0007669"/>
    <property type="project" value="InterPro"/>
</dbReference>
<dbReference type="Gene3D" id="1.10.1740.10">
    <property type="match status" value="1"/>
</dbReference>
<keyword evidence="4" id="KW-0804">Transcription</keyword>
<dbReference type="STRING" id="1770053.SAMN05216551_102456"/>
<evidence type="ECO:0000313" key="8">
    <source>
        <dbReference type="Proteomes" id="UP000243719"/>
    </source>
</evidence>
<feature type="domain" description="RNA polymerase sigma factor 70 region 4 type 2" evidence="5">
    <location>
        <begin position="104"/>
        <end position="155"/>
    </location>
</feature>
<dbReference type="SUPFAM" id="SSF88659">
    <property type="entry name" value="Sigma3 and sigma4 domains of RNA polymerase sigma factors"/>
    <property type="match status" value="1"/>
</dbReference>
<reference evidence="8" key="1">
    <citation type="submission" date="2016-09" db="EMBL/GenBank/DDBJ databases">
        <authorList>
            <person name="Varghese N."/>
            <person name="Submissions S."/>
        </authorList>
    </citation>
    <scope>NUCLEOTIDE SEQUENCE [LARGE SCALE GENOMIC DNA]</scope>
    <source>
        <strain evidence="8">JS23</strain>
    </source>
</reference>
<comment type="similarity">
    <text evidence="1">Belongs to the sigma-70 factor family. ECF subfamily.</text>
</comment>
<dbReference type="InterPro" id="IPR013325">
    <property type="entry name" value="RNA_pol_sigma_r2"/>
</dbReference>
<dbReference type="InterPro" id="IPR013324">
    <property type="entry name" value="RNA_pol_sigma_r3/r4-like"/>
</dbReference>
<keyword evidence="3" id="KW-0731">Sigma factor</keyword>
<feature type="domain" description="PhyR sigma2" evidence="6">
    <location>
        <begin position="9"/>
        <end position="63"/>
    </location>
</feature>
<dbReference type="NCBIfam" id="TIGR02937">
    <property type="entry name" value="sigma70-ECF"/>
    <property type="match status" value="1"/>
</dbReference>
<dbReference type="EMBL" id="FNLO01000002">
    <property type="protein sequence ID" value="SDV47299.1"/>
    <property type="molecule type" value="Genomic_DNA"/>
</dbReference>
<dbReference type="RefSeq" id="WP_235837801.1">
    <property type="nucleotide sequence ID" value="NZ_FNLO01000002.1"/>
</dbReference>
<dbReference type="Gene3D" id="1.10.10.10">
    <property type="entry name" value="Winged helix-like DNA-binding domain superfamily/Winged helix DNA-binding domain"/>
    <property type="match status" value="1"/>
</dbReference>
<dbReference type="SUPFAM" id="SSF88946">
    <property type="entry name" value="Sigma2 domain of RNA polymerase sigma factors"/>
    <property type="match status" value="1"/>
</dbReference>
<evidence type="ECO:0000313" key="7">
    <source>
        <dbReference type="EMBL" id="SDV47299.1"/>
    </source>
</evidence>
<gene>
    <name evidence="7" type="ORF">SAMN05216551_102456</name>
</gene>
<evidence type="ECO:0000256" key="4">
    <source>
        <dbReference type="ARBA" id="ARBA00023163"/>
    </source>
</evidence>
<dbReference type="GO" id="GO:0016987">
    <property type="term" value="F:sigma factor activity"/>
    <property type="evidence" value="ECO:0007669"/>
    <property type="project" value="UniProtKB-KW"/>
</dbReference>
<protein>
    <submittedName>
        <fullName evidence="7">RNA polymerase sigma-70 factor, ECF subfamily</fullName>
    </submittedName>
</protein>
<dbReference type="PANTHER" id="PTHR43133">
    <property type="entry name" value="RNA POLYMERASE ECF-TYPE SIGMA FACTO"/>
    <property type="match status" value="1"/>
</dbReference>
<dbReference type="InterPro" id="IPR036388">
    <property type="entry name" value="WH-like_DNA-bd_sf"/>
</dbReference>
<dbReference type="InterPro" id="IPR053866">
    <property type="entry name" value="PhyR_sigma2"/>
</dbReference>
<evidence type="ECO:0000256" key="1">
    <source>
        <dbReference type="ARBA" id="ARBA00010641"/>
    </source>
</evidence>
<dbReference type="Proteomes" id="UP000243719">
    <property type="component" value="Unassembled WGS sequence"/>
</dbReference>
<dbReference type="AlphaFoldDB" id="A0A1H2PND6"/>
<proteinExistence type="inferred from homology"/>
<evidence type="ECO:0000259" key="5">
    <source>
        <dbReference type="Pfam" id="PF08281"/>
    </source>
</evidence>
<keyword evidence="8" id="KW-1185">Reference proteome</keyword>
<dbReference type="Pfam" id="PF08281">
    <property type="entry name" value="Sigma70_r4_2"/>
    <property type="match status" value="1"/>
</dbReference>
<evidence type="ECO:0000256" key="2">
    <source>
        <dbReference type="ARBA" id="ARBA00023015"/>
    </source>
</evidence>
<dbReference type="GO" id="GO:0006352">
    <property type="term" value="P:DNA-templated transcription initiation"/>
    <property type="evidence" value="ECO:0007669"/>
    <property type="project" value="InterPro"/>
</dbReference>
<dbReference type="CDD" id="cd06171">
    <property type="entry name" value="Sigma70_r4"/>
    <property type="match status" value="1"/>
</dbReference>
<dbReference type="PANTHER" id="PTHR43133:SF25">
    <property type="entry name" value="RNA POLYMERASE SIGMA FACTOR RFAY-RELATED"/>
    <property type="match status" value="1"/>
</dbReference>
<evidence type="ECO:0000259" key="6">
    <source>
        <dbReference type="Pfam" id="PF22029"/>
    </source>
</evidence>
<dbReference type="InterPro" id="IPR013249">
    <property type="entry name" value="RNA_pol_sigma70_r4_t2"/>
</dbReference>
<sequence>MSTDMLALIEPVIPALRRYARALLRDVAAADDLVQDCLERAIGRWDQRRADGDARAWMFSILHNLAMTRLRRAAERPTHLALDGVADAHLTVPATQEDTLRVRDLLAALAALPDEQRTVLLLVGVESLSYAETATVLDVPIGTVMSRLSRGRERLARLMSADTVTESAPAHLRRVK</sequence>
<accession>A0A1H2PND6</accession>